<evidence type="ECO:0000313" key="8">
    <source>
        <dbReference type="EMBL" id="MDR7170771.1"/>
    </source>
</evidence>
<evidence type="ECO:0000259" key="6">
    <source>
        <dbReference type="Pfam" id="PF00441"/>
    </source>
</evidence>
<protein>
    <submittedName>
        <fullName evidence="8">Alkylation response protein AidB-like acyl-CoA dehydrogenase</fullName>
    </submittedName>
</protein>
<evidence type="ECO:0000256" key="1">
    <source>
        <dbReference type="ARBA" id="ARBA00001974"/>
    </source>
</evidence>
<dbReference type="PANTHER" id="PTHR43884:SF20">
    <property type="entry name" value="ACYL-COA DEHYDROGENASE FADE28"/>
    <property type="match status" value="1"/>
</dbReference>
<dbReference type="Gene3D" id="1.20.140.10">
    <property type="entry name" value="Butyryl-CoA Dehydrogenase, subunit A, domain 3"/>
    <property type="match status" value="1"/>
</dbReference>
<dbReference type="InterPro" id="IPR009100">
    <property type="entry name" value="AcylCoA_DH/oxidase_NM_dom_sf"/>
</dbReference>
<evidence type="ECO:0000313" key="9">
    <source>
        <dbReference type="Proteomes" id="UP001251217"/>
    </source>
</evidence>
<gene>
    <name evidence="8" type="ORF">J2W56_004522</name>
</gene>
<dbReference type="InterPro" id="IPR037069">
    <property type="entry name" value="AcylCoA_DH/ox_N_sf"/>
</dbReference>
<dbReference type="RefSeq" id="WP_310405044.1">
    <property type="nucleotide sequence ID" value="NZ_JAVDWW010000007.1"/>
</dbReference>
<dbReference type="SUPFAM" id="SSF56645">
    <property type="entry name" value="Acyl-CoA dehydrogenase NM domain-like"/>
    <property type="match status" value="1"/>
</dbReference>
<comment type="caution">
    <text evidence="8">The sequence shown here is derived from an EMBL/GenBank/DDBJ whole genome shotgun (WGS) entry which is preliminary data.</text>
</comment>
<evidence type="ECO:0000259" key="7">
    <source>
        <dbReference type="Pfam" id="PF02771"/>
    </source>
</evidence>
<dbReference type="Proteomes" id="UP001251217">
    <property type="component" value="Unassembled WGS sequence"/>
</dbReference>
<keyword evidence="5" id="KW-0560">Oxidoreductase</keyword>
<dbReference type="InterPro" id="IPR036250">
    <property type="entry name" value="AcylCo_DH-like_C"/>
</dbReference>
<organism evidence="8 9">
    <name type="scientific">Nocardia kruczakiae</name>
    <dbReference type="NCBI Taxonomy" id="261477"/>
    <lineage>
        <taxon>Bacteria</taxon>
        <taxon>Bacillati</taxon>
        <taxon>Actinomycetota</taxon>
        <taxon>Actinomycetes</taxon>
        <taxon>Mycobacteriales</taxon>
        <taxon>Nocardiaceae</taxon>
        <taxon>Nocardia</taxon>
    </lineage>
</organism>
<proteinExistence type="inferred from homology"/>
<comment type="cofactor">
    <cofactor evidence="1">
        <name>FAD</name>
        <dbReference type="ChEBI" id="CHEBI:57692"/>
    </cofactor>
</comment>
<evidence type="ECO:0000256" key="4">
    <source>
        <dbReference type="ARBA" id="ARBA00022827"/>
    </source>
</evidence>
<evidence type="ECO:0000256" key="5">
    <source>
        <dbReference type="ARBA" id="ARBA00023002"/>
    </source>
</evidence>
<sequence>MTDTAELQELAATVRAVLTRHGDRAALRQAIDSELGYDERLWQLLCEQVGVAALAIPEEYGGVGADSDTALVVIEELGRTLHNPPMLGSAVLGVQALLATGDADAAQRLLPGVAEGTRTLAVCWADEKGWATGAHASAAPGYAVRADGGTLTGTAHYVLDGANADTLLVVTADGLYEIDATATGVTRTVVRTMDPTRRLSTVAFDGAAATRLGGDADAITARLRAVAWTALAAEQVGAADQCLDTTVEYSKSRVQFGRAIGSFQALKHRMADMYVLVESARSAAYAAIADLDRPVSAETTLDLESARIHCSHAFRSVVSETVQMHGGIAITWEHDAHLFFKRAHGDAELFGMPGRPLARPA</sequence>
<comment type="similarity">
    <text evidence="2">Belongs to the acyl-CoA dehydrogenase family.</text>
</comment>
<keyword evidence="3" id="KW-0285">Flavoprotein</keyword>
<evidence type="ECO:0000256" key="2">
    <source>
        <dbReference type="ARBA" id="ARBA00009347"/>
    </source>
</evidence>
<evidence type="ECO:0000256" key="3">
    <source>
        <dbReference type="ARBA" id="ARBA00022630"/>
    </source>
</evidence>
<dbReference type="EMBL" id="JAVDWW010000007">
    <property type="protein sequence ID" value="MDR7170771.1"/>
    <property type="molecule type" value="Genomic_DNA"/>
</dbReference>
<reference evidence="8 9" key="1">
    <citation type="submission" date="2023-07" db="EMBL/GenBank/DDBJ databases">
        <title>Sorghum-associated microbial communities from plants grown in Nebraska, USA.</title>
        <authorList>
            <person name="Schachtman D."/>
        </authorList>
    </citation>
    <scope>NUCLEOTIDE SEQUENCE [LARGE SCALE GENOMIC DNA]</scope>
    <source>
        <strain evidence="8 9">4272</strain>
    </source>
</reference>
<dbReference type="Pfam" id="PF00441">
    <property type="entry name" value="Acyl-CoA_dh_1"/>
    <property type="match status" value="1"/>
</dbReference>
<dbReference type="InterPro" id="IPR009075">
    <property type="entry name" value="AcylCo_DH/oxidase_C"/>
</dbReference>
<dbReference type="PANTHER" id="PTHR43884">
    <property type="entry name" value="ACYL-COA DEHYDROGENASE"/>
    <property type="match status" value="1"/>
</dbReference>
<keyword evidence="4" id="KW-0274">FAD</keyword>
<dbReference type="InterPro" id="IPR013786">
    <property type="entry name" value="AcylCoA_DH/ox_N"/>
</dbReference>
<feature type="domain" description="Acyl-CoA dehydrogenase/oxidase N-terminal" evidence="7">
    <location>
        <begin position="4"/>
        <end position="116"/>
    </location>
</feature>
<accession>A0ABU1XL84</accession>
<dbReference type="SUPFAM" id="SSF47203">
    <property type="entry name" value="Acyl-CoA dehydrogenase C-terminal domain-like"/>
    <property type="match status" value="1"/>
</dbReference>
<dbReference type="Pfam" id="PF02771">
    <property type="entry name" value="Acyl-CoA_dh_N"/>
    <property type="match status" value="1"/>
</dbReference>
<feature type="domain" description="Acyl-CoA dehydrogenase/oxidase C-terminal" evidence="6">
    <location>
        <begin position="230"/>
        <end position="346"/>
    </location>
</feature>
<name>A0ABU1XL84_9NOCA</name>
<keyword evidence="9" id="KW-1185">Reference proteome</keyword>
<dbReference type="Gene3D" id="1.10.540.10">
    <property type="entry name" value="Acyl-CoA dehydrogenase/oxidase, N-terminal domain"/>
    <property type="match status" value="1"/>
</dbReference>